<protein>
    <submittedName>
        <fullName evidence="1">Uncharacterized protein</fullName>
    </submittedName>
</protein>
<dbReference type="RefSeq" id="WP_261502547.1">
    <property type="nucleotide sequence ID" value="NZ_JAODYH010000017.1"/>
</dbReference>
<organism evidence="1 2">
    <name type="scientific">Acidovorax bellezanensis</name>
    <dbReference type="NCBI Taxonomy" id="2976702"/>
    <lineage>
        <taxon>Bacteria</taxon>
        <taxon>Pseudomonadati</taxon>
        <taxon>Pseudomonadota</taxon>
        <taxon>Betaproteobacteria</taxon>
        <taxon>Burkholderiales</taxon>
        <taxon>Comamonadaceae</taxon>
        <taxon>Acidovorax</taxon>
    </lineage>
</organism>
<evidence type="ECO:0000313" key="2">
    <source>
        <dbReference type="Proteomes" id="UP001525968"/>
    </source>
</evidence>
<proteinExistence type="predicted"/>
<name>A0ABT2PVW6_9BURK</name>
<gene>
    <name evidence="1" type="ORF">N0K08_21900</name>
</gene>
<reference evidence="1 2" key="1">
    <citation type="submission" date="2022-09" db="EMBL/GenBank/DDBJ databases">
        <title>Draft genome of isolate Be4.</title>
        <authorList>
            <person name="Sanchez-Castro I."/>
            <person name="Martinez-Rodriguez P."/>
            <person name="Descostes M."/>
            <person name="Merroun M."/>
        </authorList>
    </citation>
    <scope>NUCLEOTIDE SEQUENCE [LARGE SCALE GENOMIC DNA]</scope>
    <source>
        <strain evidence="1 2">Be4</strain>
    </source>
</reference>
<dbReference type="EMBL" id="JAODYH010000017">
    <property type="protein sequence ID" value="MCT9813293.1"/>
    <property type="molecule type" value="Genomic_DNA"/>
</dbReference>
<evidence type="ECO:0000313" key="1">
    <source>
        <dbReference type="EMBL" id="MCT9813293.1"/>
    </source>
</evidence>
<accession>A0ABT2PVW6</accession>
<keyword evidence="2" id="KW-1185">Reference proteome</keyword>
<comment type="caution">
    <text evidence="1">The sequence shown here is derived from an EMBL/GenBank/DDBJ whole genome shotgun (WGS) entry which is preliminary data.</text>
</comment>
<sequence>MNIGSIGTANTATTFEVSSKTSSMDATQDKAMLRSLVLEDALSAQVKSLTDLTKLSSSTGAGSSQPLNVGERLRTIMDEPYIDDCMMRYGNHEKLHRLEMESGVLEDRCSELKQEISKKMPAGAERDLALAKVDDFLKASLASSKKQIDATEKKIRDGNEQNLPNLDRTHRTQITRPVRELRPEDNDTDQNDIPAEKMRASLLGKMSAAQLNEISEKIQITNALSDYW</sequence>
<dbReference type="Proteomes" id="UP001525968">
    <property type="component" value="Unassembled WGS sequence"/>
</dbReference>